<evidence type="ECO:0000256" key="12">
    <source>
        <dbReference type="ARBA" id="ARBA00032932"/>
    </source>
</evidence>
<feature type="transmembrane region" description="Helical" evidence="14">
    <location>
        <begin position="215"/>
        <end position="233"/>
    </location>
</feature>
<evidence type="ECO:0000256" key="14">
    <source>
        <dbReference type="HAMAP-Rule" id="MF_01006"/>
    </source>
</evidence>
<evidence type="ECO:0000256" key="4">
    <source>
        <dbReference type="ARBA" id="ARBA00021581"/>
    </source>
</evidence>
<evidence type="ECO:0000256" key="8">
    <source>
        <dbReference type="ARBA" id="ARBA00022989"/>
    </source>
</evidence>
<dbReference type="HAMAP" id="MF_01006">
    <property type="entry name" value="Undec_diphosphatase"/>
    <property type="match status" value="1"/>
</dbReference>
<accession>A0A2M7SF91</accession>
<name>A0A2M7SF91_9BACT</name>
<comment type="similarity">
    <text evidence="2 14">Belongs to the UppP family.</text>
</comment>
<evidence type="ECO:0000256" key="2">
    <source>
        <dbReference type="ARBA" id="ARBA00010621"/>
    </source>
</evidence>
<protein>
    <recommendedName>
        <fullName evidence="4 14">Undecaprenyl-diphosphatase</fullName>
        <ecNumber evidence="3 14">3.6.1.27</ecNumber>
    </recommendedName>
    <alternativeName>
        <fullName evidence="12 14">Bacitracin resistance protein</fullName>
    </alternativeName>
    <alternativeName>
        <fullName evidence="11 14">Undecaprenyl pyrophosphate phosphatase</fullName>
    </alternativeName>
</protein>
<evidence type="ECO:0000256" key="5">
    <source>
        <dbReference type="ARBA" id="ARBA00022475"/>
    </source>
</evidence>
<evidence type="ECO:0000256" key="3">
    <source>
        <dbReference type="ARBA" id="ARBA00012374"/>
    </source>
</evidence>
<comment type="subcellular location">
    <subcellularLocation>
        <location evidence="1 14">Cell membrane</location>
        <topology evidence="1 14">Multi-pass membrane protein</topology>
    </subcellularLocation>
</comment>
<organism evidence="15 16">
    <name type="scientific">Candidatus Desantisbacteria bacterium CG_4_10_14_0_8_um_filter_48_22</name>
    <dbReference type="NCBI Taxonomy" id="1974543"/>
    <lineage>
        <taxon>Bacteria</taxon>
        <taxon>Candidatus Desantisiibacteriota</taxon>
    </lineage>
</organism>
<dbReference type="GO" id="GO:0009252">
    <property type="term" value="P:peptidoglycan biosynthetic process"/>
    <property type="evidence" value="ECO:0007669"/>
    <property type="project" value="UniProtKB-KW"/>
</dbReference>
<keyword evidence="6 14" id="KW-0812">Transmembrane</keyword>
<feature type="transmembrane region" description="Helical" evidence="14">
    <location>
        <begin position="103"/>
        <end position="120"/>
    </location>
</feature>
<sequence length="267" mass="28331">MPLIQSIILGLVQGLTEFLPVSSSAHLVLVPNFLGWEPSPVLFDIFLHLGTLVAVLVYFRKDILGLFSSRSSLLTVLIVACVPTAIIGFLFKGFFEKLFENPAGVSVLLLVTGFLLWFSSRRATRPAKLAGKLSDPQGRRATISYADALWIGIAQGAAIAPGISRSGATISTGLLRGLSGEEAARFSFLLSIPAILGALVFKLKDLSSTVHGPQSTAYMIGGAVAGLAGYGALKIVFKALKAGRFKYFALYCWALGTIGILSVLVRG</sequence>
<dbReference type="GO" id="GO:0050380">
    <property type="term" value="F:undecaprenyl-diphosphatase activity"/>
    <property type="evidence" value="ECO:0007669"/>
    <property type="project" value="UniProtKB-UniRule"/>
</dbReference>
<feature type="transmembrane region" description="Helical" evidence="14">
    <location>
        <begin position="245"/>
        <end position="265"/>
    </location>
</feature>
<dbReference type="EMBL" id="PFMR01000031">
    <property type="protein sequence ID" value="PIZ18164.1"/>
    <property type="molecule type" value="Genomic_DNA"/>
</dbReference>
<dbReference type="Proteomes" id="UP000229307">
    <property type="component" value="Unassembled WGS sequence"/>
</dbReference>
<dbReference type="PANTHER" id="PTHR30622:SF2">
    <property type="entry name" value="UNDECAPRENYL-DIPHOSPHATASE"/>
    <property type="match status" value="1"/>
</dbReference>
<feature type="transmembrane region" description="Helical" evidence="14">
    <location>
        <begin position="183"/>
        <end position="203"/>
    </location>
</feature>
<keyword evidence="8 14" id="KW-1133">Transmembrane helix</keyword>
<comment type="caution">
    <text evidence="15">The sequence shown here is derived from an EMBL/GenBank/DDBJ whole genome shotgun (WGS) entry which is preliminary data.</text>
</comment>
<gene>
    <name evidence="14" type="primary">uppP</name>
    <name evidence="15" type="ORF">COY52_00980</name>
</gene>
<keyword evidence="14" id="KW-0573">Peptidoglycan synthesis</keyword>
<evidence type="ECO:0000313" key="15">
    <source>
        <dbReference type="EMBL" id="PIZ18164.1"/>
    </source>
</evidence>
<dbReference type="GO" id="GO:0005886">
    <property type="term" value="C:plasma membrane"/>
    <property type="evidence" value="ECO:0007669"/>
    <property type="project" value="UniProtKB-SubCell"/>
</dbReference>
<keyword evidence="5 14" id="KW-1003">Cell membrane</keyword>
<dbReference type="PANTHER" id="PTHR30622">
    <property type="entry name" value="UNDECAPRENYL-DIPHOSPHATASE"/>
    <property type="match status" value="1"/>
</dbReference>
<evidence type="ECO:0000256" key="7">
    <source>
        <dbReference type="ARBA" id="ARBA00022801"/>
    </source>
</evidence>
<dbReference type="GO" id="GO:0008360">
    <property type="term" value="P:regulation of cell shape"/>
    <property type="evidence" value="ECO:0007669"/>
    <property type="project" value="UniProtKB-KW"/>
</dbReference>
<evidence type="ECO:0000256" key="6">
    <source>
        <dbReference type="ARBA" id="ARBA00022692"/>
    </source>
</evidence>
<evidence type="ECO:0000256" key="13">
    <source>
        <dbReference type="ARBA" id="ARBA00047594"/>
    </source>
</evidence>
<dbReference type="AlphaFoldDB" id="A0A2M7SF91"/>
<evidence type="ECO:0000256" key="10">
    <source>
        <dbReference type="ARBA" id="ARBA00023251"/>
    </source>
</evidence>
<feature type="transmembrane region" description="Helical" evidence="14">
    <location>
        <begin position="71"/>
        <end position="91"/>
    </location>
</feature>
<proteinExistence type="inferred from homology"/>
<evidence type="ECO:0000256" key="11">
    <source>
        <dbReference type="ARBA" id="ARBA00032707"/>
    </source>
</evidence>
<comment type="miscellaneous">
    <text evidence="14">Bacitracin is thought to be involved in the inhibition of peptidoglycan synthesis by sequestering undecaprenyl diphosphate, thereby reducing the pool of lipid carrier available.</text>
</comment>
<comment type="catalytic activity">
    <reaction evidence="13 14">
        <text>di-trans,octa-cis-undecaprenyl diphosphate + H2O = di-trans,octa-cis-undecaprenyl phosphate + phosphate + H(+)</text>
        <dbReference type="Rhea" id="RHEA:28094"/>
        <dbReference type="ChEBI" id="CHEBI:15377"/>
        <dbReference type="ChEBI" id="CHEBI:15378"/>
        <dbReference type="ChEBI" id="CHEBI:43474"/>
        <dbReference type="ChEBI" id="CHEBI:58405"/>
        <dbReference type="ChEBI" id="CHEBI:60392"/>
        <dbReference type="EC" id="3.6.1.27"/>
    </reaction>
</comment>
<keyword evidence="9 14" id="KW-0472">Membrane</keyword>
<reference evidence="16" key="1">
    <citation type="submission" date="2017-09" db="EMBL/GenBank/DDBJ databases">
        <title>Depth-based differentiation of microbial function through sediment-hosted aquifers and enrichment of novel symbionts in the deep terrestrial subsurface.</title>
        <authorList>
            <person name="Probst A.J."/>
            <person name="Ladd B."/>
            <person name="Jarett J.K."/>
            <person name="Geller-Mcgrath D.E."/>
            <person name="Sieber C.M.K."/>
            <person name="Emerson J.B."/>
            <person name="Anantharaman K."/>
            <person name="Thomas B.C."/>
            <person name="Malmstrom R."/>
            <person name="Stieglmeier M."/>
            <person name="Klingl A."/>
            <person name="Woyke T."/>
            <person name="Ryan C.M."/>
            <person name="Banfield J.F."/>
        </authorList>
    </citation>
    <scope>NUCLEOTIDE SEQUENCE [LARGE SCALE GENOMIC DNA]</scope>
</reference>
<comment type="function">
    <text evidence="14">Catalyzes the dephosphorylation of undecaprenyl diphosphate (UPP). Confers resistance to bacitracin.</text>
</comment>
<evidence type="ECO:0000256" key="9">
    <source>
        <dbReference type="ARBA" id="ARBA00023136"/>
    </source>
</evidence>
<keyword evidence="10 14" id="KW-0046">Antibiotic resistance</keyword>
<dbReference type="EC" id="3.6.1.27" evidence="3 14"/>
<keyword evidence="7 14" id="KW-0378">Hydrolase</keyword>
<keyword evidence="14" id="KW-0133">Cell shape</keyword>
<dbReference type="InterPro" id="IPR003824">
    <property type="entry name" value="UppP"/>
</dbReference>
<feature type="transmembrane region" description="Helical" evidence="14">
    <location>
        <begin position="41"/>
        <end position="59"/>
    </location>
</feature>
<dbReference type="Pfam" id="PF02673">
    <property type="entry name" value="BacA"/>
    <property type="match status" value="1"/>
</dbReference>
<evidence type="ECO:0000313" key="16">
    <source>
        <dbReference type="Proteomes" id="UP000229307"/>
    </source>
</evidence>
<evidence type="ECO:0000256" key="1">
    <source>
        <dbReference type="ARBA" id="ARBA00004651"/>
    </source>
</evidence>
<keyword evidence="14" id="KW-0961">Cell wall biogenesis/degradation</keyword>
<dbReference type="GO" id="GO:0046677">
    <property type="term" value="P:response to antibiotic"/>
    <property type="evidence" value="ECO:0007669"/>
    <property type="project" value="UniProtKB-UniRule"/>
</dbReference>
<dbReference type="GO" id="GO:0071555">
    <property type="term" value="P:cell wall organization"/>
    <property type="evidence" value="ECO:0007669"/>
    <property type="project" value="UniProtKB-KW"/>
</dbReference>